<gene>
    <name evidence="2" type="ORF">GlitD10_1690</name>
</gene>
<organism evidence="2 3">
    <name type="scientific">Gloeomargarita lithophora Alchichica-D10</name>
    <dbReference type="NCBI Taxonomy" id="1188229"/>
    <lineage>
        <taxon>Bacteria</taxon>
        <taxon>Bacillati</taxon>
        <taxon>Cyanobacteriota</taxon>
        <taxon>Cyanophyceae</taxon>
        <taxon>Gloeomargaritales</taxon>
        <taxon>Gloeomargaritaceae</taxon>
        <taxon>Gloeomargarita</taxon>
    </lineage>
</organism>
<name>A0A1J0ADM9_9CYAN</name>
<protein>
    <submittedName>
        <fullName evidence="2">Uncharacterized protein</fullName>
    </submittedName>
</protein>
<dbReference type="OrthoDB" id="592594at2"/>
<reference evidence="2 3" key="1">
    <citation type="submission" date="2016-10" db="EMBL/GenBank/DDBJ databases">
        <title>Description of Gloeomargarita lithophora gen. nov., sp. nov., a thylakoid-bearing basal-branching cyanobacterium with intracellular carbonates, and proposal for Gloeomargaritales ord. nov.</title>
        <authorList>
            <person name="Moreira D."/>
            <person name="Tavera R."/>
            <person name="Benzerara K."/>
            <person name="Skouri-Panet F."/>
            <person name="Couradeau E."/>
            <person name="Gerard E."/>
            <person name="Loussert C."/>
            <person name="Novelo E."/>
            <person name="Zivanovic Y."/>
            <person name="Lopez-Garcia P."/>
        </authorList>
    </citation>
    <scope>NUCLEOTIDE SEQUENCE [LARGE SCALE GENOMIC DNA]</scope>
    <source>
        <strain evidence="2 3">D10</strain>
    </source>
</reference>
<feature type="transmembrane region" description="Helical" evidence="1">
    <location>
        <begin position="24"/>
        <end position="43"/>
    </location>
</feature>
<dbReference type="EMBL" id="CP017675">
    <property type="protein sequence ID" value="APB34015.1"/>
    <property type="molecule type" value="Genomic_DNA"/>
</dbReference>
<evidence type="ECO:0000313" key="3">
    <source>
        <dbReference type="Proteomes" id="UP000180235"/>
    </source>
</evidence>
<keyword evidence="3" id="KW-1185">Reference proteome</keyword>
<accession>A0A1J0ADM9</accession>
<keyword evidence="1" id="KW-0812">Transmembrane</keyword>
<proteinExistence type="predicted"/>
<evidence type="ECO:0000256" key="1">
    <source>
        <dbReference type="SAM" id="Phobius"/>
    </source>
</evidence>
<dbReference type="Proteomes" id="UP000180235">
    <property type="component" value="Chromosome"/>
</dbReference>
<dbReference type="RefSeq" id="WP_071454520.1">
    <property type="nucleotide sequence ID" value="NZ_CP017675.1"/>
</dbReference>
<keyword evidence="1" id="KW-0472">Membrane</keyword>
<dbReference type="KEGG" id="glt:GlitD10_1690"/>
<keyword evidence="1" id="KW-1133">Transmembrane helix</keyword>
<evidence type="ECO:0000313" key="2">
    <source>
        <dbReference type="EMBL" id="APB34015.1"/>
    </source>
</evidence>
<dbReference type="AlphaFoldDB" id="A0A1J0ADM9"/>
<feature type="transmembrane region" description="Helical" evidence="1">
    <location>
        <begin position="152"/>
        <end position="171"/>
    </location>
</feature>
<sequence>MKIVHRDEERLVIETWLQSLQGKWIVFGLFTFIWLGVGGGIIAQTRSIRCEKIEPTIVNCYITDTLFWGALRRVKVVNGVQRVFIDEEIGYSDASQYPIYKVFLATNNAQEVPFTNWERSLDFTNRVKNSLETFLKSETTTYQFTLNNYRNIVGAIFFIGVNSINLLFLIADPYRKRLILDKTANQALMIVNFVLNTRKESLNLGRVSLKFMEDTDSDGDTYYAVLLNTPGIGDKSYSLKSSSNRQVVEDYWRTNPDIQTLKEFVRSEEILPNS</sequence>